<comment type="caution">
    <text evidence="1">The sequence shown here is derived from an EMBL/GenBank/DDBJ whole genome shotgun (WGS) entry which is preliminary data.</text>
</comment>
<evidence type="ECO:0000313" key="1">
    <source>
        <dbReference type="EMBL" id="GBP14823.1"/>
    </source>
</evidence>
<keyword evidence="2" id="KW-1185">Reference proteome</keyword>
<organism evidence="1 2">
    <name type="scientific">Eumeta variegata</name>
    <name type="common">Bagworm moth</name>
    <name type="synonym">Eumeta japonica</name>
    <dbReference type="NCBI Taxonomy" id="151549"/>
    <lineage>
        <taxon>Eukaryota</taxon>
        <taxon>Metazoa</taxon>
        <taxon>Ecdysozoa</taxon>
        <taxon>Arthropoda</taxon>
        <taxon>Hexapoda</taxon>
        <taxon>Insecta</taxon>
        <taxon>Pterygota</taxon>
        <taxon>Neoptera</taxon>
        <taxon>Endopterygota</taxon>
        <taxon>Lepidoptera</taxon>
        <taxon>Glossata</taxon>
        <taxon>Ditrysia</taxon>
        <taxon>Tineoidea</taxon>
        <taxon>Psychidae</taxon>
        <taxon>Oiketicinae</taxon>
        <taxon>Eumeta</taxon>
    </lineage>
</organism>
<proteinExistence type="predicted"/>
<dbReference type="EMBL" id="BGZK01000067">
    <property type="protein sequence ID" value="GBP14823.1"/>
    <property type="molecule type" value="Genomic_DNA"/>
</dbReference>
<dbReference type="Proteomes" id="UP000299102">
    <property type="component" value="Unassembled WGS sequence"/>
</dbReference>
<reference evidence="1 2" key="1">
    <citation type="journal article" date="2019" name="Commun. Biol.">
        <title>The bagworm genome reveals a unique fibroin gene that provides high tensile strength.</title>
        <authorList>
            <person name="Kono N."/>
            <person name="Nakamura H."/>
            <person name="Ohtoshi R."/>
            <person name="Tomita M."/>
            <person name="Numata K."/>
            <person name="Arakawa K."/>
        </authorList>
    </citation>
    <scope>NUCLEOTIDE SEQUENCE [LARGE SCALE GENOMIC DNA]</scope>
</reference>
<dbReference type="AlphaFoldDB" id="A0A4C1TK04"/>
<sequence length="124" mass="13746">MSVLIRPSPAIEIKLSKATFPIYDRYDISISAHTVVTAPTSSDKKHDKRRGGGGRCPHACAAAAHKLKAIIFAFRMSKRTKYQSTECKSARRAGGVLGRVSALCDRCPVRPFWIKIIVMILSRF</sequence>
<name>A0A4C1TK04_EUMVA</name>
<accession>A0A4C1TK04</accession>
<protein>
    <submittedName>
        <fullName evidence="1">Uncharacterized protein</fullName>
    </submittedName>
</protein>
<gene>
    <name evidence="1" type="ORF">EVAR_75414_1</name>
</gene>
<evidence type="ECO:0000313" key="2">
    <source>
        <dbReference type="Proteomes" id="UP000299102"/>
    </source>
</evidence>